<evidence type="ECO:0000256" key="1">
    <source>
        <dbReference type="SAM" id="MobiDB-lite"/>
    </source>
</evidence>
<evidence type="ECO:0000313" key="4">
    <source>
        <dbReference type="Proteomes" id="UP001497516"/>
    </source>
</evidence>
<feature type="region of interest" description="Disordered" evidence="1">
    <location>
        <begin position="83"/>
        <end position="102"/>
    </location>
</feature>
<sequence>MATSSISTFSIAIIVLSIFHFNSARELLDLPSLGSNTPAGFFPPSAAGGGSTPVNNVNFTSQNKGPAYGQVVEVNGKPESEVGTVNGQNGKPNVEGTSHDGSQTAVVNGTATGTYTNGNAQGTMYNGNGQPVVEGGTSSNGDVNVTIYGSNGQPMFHYETPPKG</sequence>
<feature type="chain" id="PRO_5043550611" evidence="2">
    <location>
        <begin position="25"/>
        <end position="164"/>
    </location>
</feature>
<evidence type="ECO:0000313" key="3">
    <source>
        <dbReference type="EMBL" id="CAL1392902.1"/>
    </source>
</evidence>
<protein>
    <submittedName>
        <fullName evidence="3">Uncharacterized protein</fullName>
    </submittedName>
</protein>
<accession>A0AAV2F4D2</accession>
<dbReference type="AlphaFoldDB" id="A0AAV2F4D2"/>
<gene>
    <name evidence="3" type="ORF">LTRI10_LOCUS33517</name>
</gene>
<evidence type="ECO:0000256" key="2">
    <source>
        <dbReference type="SAM" id="SignalP"/>
    </source>
</evidence>
<name>A0AAV2F4D2_9ROSI</name>
<feature type="signal peptide" evidence="2">
    <location>
        <begin position="1"/>
        <end position="24"/>
    </location>
</feature>
<reference evidence="3 4" key="1">
    <citation type="submission" date="2024-04" db="EMBL/GenBank/DDBJ databases">
        <authorList>
            <person name="Fracassetti M."/>
        </authorList>
    </citation>
    <scope>NUCLEOTIDE SEQUENCE [LARGE SCALE GENOMIC DNA]</scope>
</reference>
<keyword evidence="2" id="KW-0732">Signal</keyword>
<organism evidence="3 4">
    <name type="scientific">Linum trigynum</name>
    <dbReference type="NCBI Taxonomy" id="586398"/>
    <lineage>
        <taxon>Eukaryota</taxon>
        <taxon>Viridiplantae</taxon>
        <taxon>Streptophyta</taxon>
        <taxon>Embryophyta</taxon>
        <taxon>Tracheophyta</taxon>
        <taxon>Spermatophyta</taxon>
        <taxon>Magnoliopsida</taxon>
        <taxon>eudicotyledons</taxon>
        <taxon>Gunneridae</taxon>
        <taxon>Pentapetalae</taxon>
        <taxon>rosids</taxon>
        <taxon>fabids</taxon>
        <taxon>Malpighiales</taxon>
        <taxon>Linaceae</taxon>
        <taxon>Linum</taxon>
    </lineage>
</organism>
<dbReference type="Proteomes" id="UP001497516">
    <property type="component" value="Chromosome 6"/>
</dbReference>
<keyword evidence="4" id="KW-1185">Reference proteome</keyword>
<proteinExistence type="predicted"/>
<dbReference type="EMBL" id="OZ034819">
    <property type="protein sequence ID" value="CAL1392902.1"/>
    <property type="molecule type" value="Genomic_DNA"/>
</dbReference>